<accession>A0A9X4BRM7</accession>
<dbReference type="Proteomes" id="UP001140230">
    <property type="component" value="Unassembled WGS sequence"/>
</dbReference>
<dbReference type="RefSeq" id="WP_104552474.1">
    <property type="nucleotide sequence ID" value="NZ_CP168173.1"/>
</dbReference>
<name>A0A9X4BRM7_9XANT</name>
<organism evidence="1 2">
    <name type="scientific">Xanthomonas hortorum pv. hederae</name>
    <dbReference type="NCBI Taxonomy" id="453603"/>
    <lineage>
        <taxon>Bacteria</taxon>
        <taxon>Pseudomonadati</taxon>
        <taxon>Pseudomonadota</taxon>
        <taxon>Gammaproteobacteria</taxon>
        <taxon>Lysobacterales</taxon>
        <taxon>Lysobacteraceae</taxon>
        <taxon>Xanthomonas</taxon>
    </lineage>
</organism>
<sequence>MNEETRLTEDALPELLGRIWNRVIGQVNTLLRAHETFEFFNFLENLNPSLEEVIKGFEFADFALTKFVESGDLEHDEMRQAINAKQCILKMKLLSNALAVQNQDEYTKIMQELKQQAQI</sequence>
<evidence type="ECO:0000313" key="1">
    <source>
        <dbReference type="EMBL" id="MDC8638341.1"/>
    </source>
</evidence>
<protein>
    <submittedName>
        <fullName evidence="1">Uncharacterized protein</fullName>
    </submittedName>
</protein>
<dbReference type="AlphaFoldDB" id="A0A9X4BRM7"/>
<reference evidence="1" key="1">
    <citation type="journal article" date="2022" name="Phytopathology">
        <title>Whole genome sequencing-based tracing of a 2022 introduction and outbreak of Xanthomonas hortorum pv. pelargonii.</title>
        <authorList>
            <person name="Iruegas Bocardo F."/>
            <person name="Weisberg A.J."/>
            <person name="Riutta E.R."/>
            <person name="Kilday K.B."/>
            <person name="Bonkowski J.C."/>
            <person name="Creswell T.C."/>
            <person name="Daughtrey M."/>
            <person name="Rane K.K."/>
            <person name="Grunwald N.J."/>
            <person name="Chang J.H."/>
            <person name="Putnam M."/>
        </authorList>
    </citation>
    <scope>NUCLEOTIDE SEQUENCE</scope>
    <source>
        <strain evidence="1">22-338</strain>
    </source>
</reference>
<reference evidence="1" key="2">
    <citation type="submission" date="2022-08" db="EMBL/GenBank/DDBJ databases">
        <authorList>
            <person name="Iruegas-Bocardo F."/>
            <person name="Weisberg A.J."/>
            <person name="Riutta E.R."/>
            <person name="Kilday K."/>
            <person name="Bonkowski J.C."/>
            <person name="Creswell T."/>
            <person name="Daughtrey M.L."/>
            <person name="Rane K."/>
            <person name="Grunwald N.J."/>
            <person name="Chang J.H."/>
            <person name="Putnam M.L."/>
        </authorList>
    </citation>
    <scope>NUCLEOTIDE SEQUENCE</scope>
    <source>
        <strain evidence="1">22-338</strain>
    </source>
</reference>
<proteinExistence type="predicted"/>
<comment type="caution">
    <text evidence="1">The sequence shown here is derived from an EMBL/GenBank/DDBJ whole genome shotgun (WGS) entry which is preliminary data.</text>
</comment>
<evidence type="ECO:0000313" key="2">
    <source>
        <dbReference type="Proteomes" id="UP001140230"/>
    </source>
</evidence>
<dbReference type="EMBL" id="JANWTP010000031">
    <property type="protein sequence ID" value="MDC8638341.1"/>
    <property type="molecule type" value="Genomic_DNA"/>
</dbReference>
<gene>
    <name evidence="1" type="ORF">NY667_11000</name>
</gene>